<evidence type="ECO:0000313" key="4">
    <source>
        <dbReference type="Proteomes" id="UP001433088"/>
    </source>
</evidence>
<gene>
    <name evidence="3" type="ORF">WMO23_09575</name>
</gene>
<dbReference type="InterPro" id="IPR036390">
    <property type="entry name" value="WH_DNA-bd_sf"/>
</dbReference>
<dbReference type="RefSeq" id="WP_349173892.1">
    <property type="nucleotide sequence ID" value="NZ_JBBMEU010000066.1"/>
</dbReference>
<organism evidence="3 4">
    <name type="scientific">Megasphaera intestinihominis</name>
    <dbReference type="NCBI Taxonomy" id="3133159"/>
    <lineage>
        <taxon>Bacteria</taxon>
        <taxon>Bacillati</taxon>
        <taxon>Bacillota</taxon>
        <taxon>Negativicutes</taxon>
        <taxon>Veillonellales</taxon>
        <taxon>Veillonellaceae</taxon>
        <taxon>Megasphaera</taxon>
    </lineage>
</organism>
<keyword evidence="4" id="KW-1185">Reference proteome</keyword>
<dbReference type="EMBL" id="JBBMEU010000066">
    <property type="protein sequence ID" value="MEQ2422973.1"/>
    <property type="molecule type" value="Genomic_DNA"/>
</dbReference>
<proteinExistence type="predicted"/>
<feature type="compositionally biased region" description="Basic and acidic residues" evidence="1">
    <location>
        <begin position="242"/>
        <end position="280"/>
    </location>
</feature>
<dbReference type="Proteomes" id="UP001433088">
    <property type="component" value="Unassembled WGS sequence"/>
</dbReference>
<evidence type="ECO:0000256" key="1">
    <source>
        <dbReference type="SAM" id="MobiDB-lite"/>
    </source>
</evidence>
<protein>
    <submittedName>
        <fullName evidence="3">Replication initiator protein A</fullName>
    </submittedName>
</protein>
<accession>A0ABV1CZR9</accession>
<evidence type="ECO:0000313" key="3">
    <source>
        <dbReference type="EMBL" id="MEQ2422973.1"/>
    </source>
</evidence>
<feature type="region of interest" description="Disordered" evidence="1">
    <location>
        <begin position="147"/>
        <end position="175"/>
    </location>
</feature>
<dbReference type="Pfam" id="PF06970">
    <property type="entry name" value="RepA_N"/>
    <property type="match status" value="1"/>
</dbReference>
<dbReference type="InterPro" id="IPR010724">
    <property type="entry name" value="RepA_N"/>
</dbReference>
<feature type="domain" description="Replication initiator A N-terminal" evidence="2">
    <location>
        <begin position="22"/>
        <end position="96"/>
    </location>
</feature>
<evidence type="ECO:0000259" key="2">
    <source>
        <dbReference type="Pfam" id="PF06970"/>
    </source>
</evidence>
<sequence>MVQDKELEMSERYKLGDIDNEQFYQLPKALFTNPFYKNLPMSAKVMYALLRDRFNLSRNNGWVDENDDIFFIFAQEELQEALNISHPTCVKAMKKLVEYDLLDIVRQGLNKPNKLYIKKLKIFTSHGSKKTLLPDVKKVNANKTELSKTELSKTESIDSGSKPSAAPTTKKHKERRFVKPTVEEIRAYCEERGNNIDPEYFYDHYEANGWMRGNTHMKDWKATVRTWEKRESPSTPYKGRYKTRDERLREDDARRERMCKEYDEQHSQSSFEDIKRLLSK</sequence>
<dbReference type="SUPFAM" id="SSF46785">
    <property type="entry name" value="Winged helix' DNA-binding domain"/>
    <property type="match status" value="1"/>
</dbReference>
<comment type="caution">
    <text evidence="3">The sequence shown here is derived from an EMBL/GenBank/DDBJ whole genome shotgun (WGS) entry which is preliminary data.</text>
</comment>
<feature type="compositionally biased region" description="Basic and acidic residues" evidence="1">
    <location>
        <begin position="147"/>
        <end position="156"/>
    </location>
</feature>
<reference evidence="3 4" key="1">
    <citation type="submission" date="2024-03" db="EMBL/GenBank/DDBJ databases">
        <title>Human intestinal bacterial collection.</title>
        <authorList>
            <person name="Pauvert C."/>
            <person name="Hitch T.C.A."/>
            <person name="Clavel T."/>
        </authorList>
    </citation>
    <scope>NUCLEOTIDE SEQUENCE [LARGE SCALE GENOMIC DNA]</scope>
    <source>
        <strain evidence="3 4">CLA-AA-H81</strain>
    </source>
</reference>
<name>A0ABV1CZR9_9FIRM</name>
<feature type="region of interest" description="Disordered" evidence="1">
    <location>
        <begin position="228"/>
        <end position="280"/>
    </location>
</feature>